<gene>
    <name evidence="1" type="ORF">ANE_LOCUS18081</name>
</gene>
<dbReference type="PANTHER" id="PTHR14379:SF58">
    <property type="entry name" value="NYN DOMAIN-CONTAINING PROTEIN"/>
    <property type="match status" value="1"/>
</dbReference>
<dbReference type="AlphaFoldDB" id="A0A565C223"/>
<reference evidence="1" key="1">
    <citation type="submission" date="2019-07" db="EMBL/GenBank/DDBJ databases">
        <authorList>
            <person name="Dittberner H."/>
        </authorList>
    </citation>
    <scope>NUCLEOTIDE SEQUENCE [LARGE SCALE GENOMIC DNA]</scope>
</reference>
<comment type="caution">
    <text evidence="1">The sequence shown here is derived from an EMBL/GenBank/DDBJ whole genome shotgun (WGS) entry which is preliminary data.</text>
</comment>
<name>A0A565C223_9BRAS</name>
<evidence type="ECO:0008006" key="3">
    <source>
        <dbReference type="Google" id="ProtNLM"/>
    </source>
</evidence>
<dbReference type="GO" id="GO:0010468">
    <property type="term" value="P:regulation of gene expression"/>
    <property type="evidence" value="ECO:0007669"/>
    <property type="project" value="InterPro"/>
</dbReference>
<dbReference type="InterPro" id="IPR024768">
    <property type="entry name" value="Marf1"/>
</dbReference>
<protein>
    <recommendedName>
        <fullName evidence="3">NYN domain-containing protein</fullName>
    </recommendedName>
</protein>
<evidence type="ECO:0000313" key="1">
    <source>
        <dbReference type="EMBL" id="VVB07637.1"/>
    </source>
</evidence>
<keyword evidence="2" id="KW-1185">Reference proteome</keyword>
<dbReference type="Proteomes" id="UP000489600">
    <property type="component" value="Unassembled WGS sequence"/>
</dbReference>
<dbReference type="PANTHER" id="PTHR14379">
    <property type="entry name" value="LIMKAIN B LKAP"/>
    <property type="match status" value="1"/>
</dbReference>
<sequence length="372" mass="42079">MYILNKGLFPNLTNVPKHEPKKEEETGPFPKGLISVRPKIVARTDVVIFLDVQGCPSLTSFTSLINLSLQGKGYYGDVSVRAYRDREESNIQLSDDINEVIVITNREHEDAKFTRMLLDMLFWSMNTDEPTHFMLISRPAKYMAKWDHVVRVLEASGSDVIFGPSEIQLPFWSHSFDLLCKGSPHGLALPIRDEGPRDPKLLNFKTADQIGIFWVVEEFPSNPMVVNFIYSSMEETMQKKGYLGSVSLMAYVNERKLMDVPTKAGMSISYLPEGNKYERVAQILADILIFARKNVGEGSSLILVSKPFKDAKFDSVCESLRDQGFNVCRADLDYMVTFGTAAWSSRRMVAGYCLCDMCLSYIRMAPSECKHV</sequence>
<dbReference type="GO" id="GO:0005777">
    <property type="term" value="C:peroxisome"/>
    <property type="evidence" value="ECO:0007669"/>
    <property type="project" value="InterPro"/>
</dbReference>
<proteinExistence type="predicted"/>
<organism evidence="1 2">
    <name type="scientific">Arabis nemorensis</name>
    <dbReference type="NCBI Taxonomy" id="586526"/>
    <lineage>
        <taxon>Eukaryota</taxon>
        <taxon>Viridiplantae</taxon>
        <taxon>Streptophyta</taxon>
        <taxon>Embryophyta</taxon>
        <taxon>Tracheophyta</taxon>
        <taxon>Spermatophyta</taxon>
        <taxon>Magnoliopsida</taxon>
        <taxon>eudicotyledons</taxon>
        <taxon>Gunneridae</taxon>
        <taxon>Pentapetalae</taxon>
        <taxon>rosids</taxon>
        <taxon>malvids</taxon>
        <taxon>Brassicales</taxon>
        <taxon>Brassicaceae</taxon>
        <taxon>Arabideae</taxon>
        <taxon>Arabis</taxon>
    </lineage>
</organism>
<dbReference type="EMBL" id="CABITT030000006">
    <property type="protein sequence ID" value="VVB07637.1"/>
    <property type="molecule type" value="Genomic_DNA"/>
</dbReference>
<evidence type="ECO:0000313" key="2">
    <source>
        <dbReference type="Proteomes" id="UP000489600"/>
    </source>
</evidence>
<accession>A0A565C223</accession>